<dbReference type="Gene3D" id="1.10.238.10">
    <property type="entry name" value="EF-hand"/>
    <property type="match status" value="1"/>
</dbReference>
<dbReference type="AlphaFoldDB" id="A0A9N9RJ00"/>
<keyword evidence="5" id="KW-0175">Coiled coil</keyword>
<evidence type="ECO:0000313" key="7">
    <source>
        <dbReference type="EMBL" id="CAG9797152.1"/>
    </source>
</evidence>
<proteinExistence type="predicted"/>
<evidence type="ECO:0000256" key="1">
    <source>
        <dbReference type="ARBA" id="ARBA00022723"/>
    </source>
</evidence>
<dbReference type="GO" id="GO:0099536">
    <property type="term" value="P:synaptic signaling"/>
    <property type="evidence" value="ECO:0007669"/>
    <property type="project" value="TreeGrafter"/>
</dbReference>
<dbReference type="OrthoDB" id="10014385at2759"/>
<dbReference type="InterPro" id="IPR015153">
    <property type="entry name" value="EF-hand_dom_typ1"/>
</dbReference>
<dbReference type="GO" id="GO:0008270">
    <property type="term" value="F:zinc ion binding"/>
    <property type="evidence" value="ECO:0007669"/>
    <property type="project" value="UniProtKB-KW"/>
</dbReference>
<dbReference type="SMART" id="SM00291">
    <property type="entry name" value="ZnF_ZZ"/>
    <property type="match status" value="1"/>
</dbReference>
<dbReference type="Pfam" id="PF09068">
    <property type="entry name" value="EF-hand_2"/>
    <property type="match status" value="1"/>
</dbReference>
<name>A0A9N9RJ00_9DIPT</name>
<feature type="coiled-coil region" evidence="5">
    <location>
        <begin position="402"/>
        <end position="429"/>
    </location>
</feature>
<gene>
    <name evidence="7" type="ORF">CHIRRI_LOCUS152</name>
</gene>
<dbReference type="PANTHER" id="PTHR12268:SF21">
    <property type="entry name" value="DISCONTINUOUS ACTIN HEXAGON"/>
    <property type="match status" value="1"/>
</dbReference>
<keyword evidence="1" id="KW-0479">Metal-binding</keyword>
<keyword evidence="2 4" id="KW-0863">Zinc-finger</keyword>
<organism evidence="7 8">
    <name type="scientific">Chironomus riparius</name>
    <dbReference type="NCBI Taxonomy" id="315576"/>
    <lineage>
        <taxon>Eukaryota</taxon>
        <taxon>Metazoa</taxon>
        <taxon>Ecdysozoa</taxon>
        <taxon>Arthropoda</taxon>
        <taxon>Hexapoda</taxon>
        <taxon>Insecta</taxon>
        <taxon>Pterygota</taxon>
        <taxon>Neoptera</taxon>
        <taxon>Endopterygota</taxon>
        <taxon>Diptera</taxon>
        <taxon>Nematocera</taxon>
        <taxon>Chironomoidea</taxon>
        <taxon>Chironomidae</taxon>
        <taxon>Chironominae</taxon>
        <taxon>Chironomus</taxon>
    </lineage>
</organism>
<evidence type="ECO:0000256" key="3">
    <source>
        <dbReference type="ARBA" id="ARBA00022833"/>
    </source>
</evidence>
<dbReference type="GO" id="GO:0045202">
    <property type="term" value="C:synapse"/>
    <property type="evidence" value="ECO:0007669"/>
    <property type="project" value="GOC"/>
</dbReference>
<dbReference type="InterPro" id="IPR000433">
    <property type="entry name" value="Znf_ZZ"/>
</dbReference>
<dbReference type="EMBL" id="OU895877">
    <property type="protein sequence ID" value="CAG9797152.1"/>
    <property type="molecule type" value="Genomic_DNA"/>
</dbReference>
<dbReference type="PANTHER" id="PTHR12268">
    <property type="entry name" value="E3 UBIQUITIN-PROTEIN LIGASE KCMF1"/>
    <property type="match status" value="1"/>
</dbReference>
<dbReference type="GO" id="GO:0046716">
    <property type="term" value="P:muscle cell cellular homeostasis"/>
    <property type="evidence" value="ECO:0007669"/>
    <property type="project" value="UniProtKB-ARBA"/>
</dbReference>
<dbReference type="SUPFAM" id="SSF47473">
    <property type="entry name" value="EF-hand"/>
    <property type="match status" value="1"/>
</dbReference>
<dbReference type="InterPro" id="IPR050774">
    <property type="entry name" value="KCMF1/Dystrophin"/>
</dbReference>
<dbReference type="SUPFAM" id="SSF57850">
    <property type="entry name" value="RING/U-box"/>
    <property type="match status" value="1"/>
</dbReference>
<reference evidence="7" key="2">
    <citation type="submission" date="2022-10" db="EMBL/GenBank/DDBJ databases">
        <authorList>
            <consortium name="ENA_rothamsted_submissions"/>
            <consortium name="culmorum"/>
            <person name="King R."/>
        </authorList>
    </citation>
    <scope>NUCLEOTIDE SEQUENCE</scope>
</reference>
<keyword evidence="8" id="KW-1185">Reference proteome</keyword>
<keyword evidence="3" id="KW-0862">Zinc</keyword>
<dbReference type="Proteomes" id="UP001153620">
    <property type="component" value="Chromosome 1"/>
</dbReference>
<feature type="domain" description="ZZ-type" evidence="6">
    <location>
        <begin position="259"/>
        <end position="315"/>
    </location>
</feature>
<sequence length="623" mass="72868">MFEEIEDEKGYRYFLNRDGKKQKECPILISIIKNIKANFHDIKYSTYRCVVKLKKLKRELFTYCISYRNVVSIIQKHKNGSTQQQSISPKQLTDIVYDIFYATQKAGFYFDNKAFRLEMAVTILTNFLWNIFDSKRMQNISLMEFKLTMLVLCDLEPLNTFNQIIDAHFEMAKDFNHCITKPRFEEFINIFGKILSYIGEPLYFDQKVISDILAEAFLNSPGINGICQYNFYSLWTDKLSKYTIIFLLLIRFKKSESIIHQNECAGCKKFPITGLRYKCQKCKGMSLCFKCFSKGFTNKRHSFGHRFYELTSNEKEHGKMCSILLKFLKIFQRQSSTASLNQSLHSTHDQHAENNGNTKLIEDEHIELVQIDDDMECGTSIHYRQRRGTIRSEIFNNSENLLILQRNLMDKLLNAVENLKSETESFQKMSNENKKIIASDTEFEKYLNSHGQFLFEQVEILKQIHQATIQSFSSNQNNKTIKSFSTPTKSIFLPSSTPYNNPKEKPKLMVDPILANSINGYELNKSYVAKDEEYSISDISTFFQTKIPSKQRSNNNNNGLKRNDLDQTESKIENFKRLFAEVKDIIDDSYSENIELARTTEKFSKALDQILEDEEKKRKQDVH</sequence>
<protein>
    <recommendedName>
        <fullName evidence="6">ZZ-type domain-containing protein</fullName>
    </recommendedName>
</protein>
<accession>A0A9N9RJ00</accession>
<evidence type="ECO:0000256" key="5">
    <source>
        <dbReference type="SAM" id="Coils"/>
    </source>
</evidence>
<dbReference type="CDD" id="cd02345">
    <property type="entry name" value="ZZ_dah"/>
    <property type="match status" value="1"/>
</dbReference>
<dbReference type="Pfam" id="PF00569">
    <property type="entry name" value="ZZ"/>
    <property type="match status" value="1"/>
</dbReference>
<reference evidence="7" key="1">
    <citation type="submission" date="2022-01" db="EMBL/GenBank/DDBJ databases">
        <authorList>
            <person name="King R."/>
        </authorList>
    </citation>
    <scope>NUCLEOTIDE SEQUENCE</scope>
</reference>
<dbReference type="InterPro" id="IPR011992">
    <property type="entry name" value="EF-hand-dom_pair"/>
</dbReference>
<dbReference type="GO" id="GO:0016010">
    <property type="term" value="C:dystrophin-associated glycoprotein complex"/>
    <property type="evidence" value="ECO:0007669"/>
    <property type="project" value="UniProtKB-ARBA"/>
</dbReference>
<dbReference type="Gene3D" id="3.30.60.90">
    <property type="match status" value="1"/>
</dbReference>
<evidence type="ECO:0000313" key="8">
    <source>
        <dbReference type="Proteomes" id="UP001153620"/>
    </source>
</evidence>
<dbReference type="GO" id="GO:0050804">
    <property type="term" value="P:modulation of chemical synaptic transmission"/>
    <property type="evidence" value="ECO:0007669"/>
    <property type="project" value="UniProtKB-ARBA"/>
</dbReference>
<evidence type="ECO:0000256" key="4">
    <source>
        <dbReference type="PROSITE-ProRule" id="PRU00228"/>
    </source>
</evidence>
<evidence type="ECO:0000259" key="6">
    <source>
        <dbReference type="PROSITE" id="PS50135"/>
    </source>
</evidence>
<dbReference type="InterPro" id="IPR043145">
    <property type="entry name" value="Znf_ZZ_sf"/>
</dbReference>
<dbReference type="PROSITE" id="PS50135">
    <property type="entry name" value="ZF_ZZ_2"/>
    <property type="match status" value="1"/>
</dbReference>
<evidence type="ECO:0000256" key="2">
    <source>
        <dbReference type="ARBA" id="ARBA00022771"/>
    </source>
</evidence>